<dbReference type="PANTHER" id="PTHR46825:SF9">
    <property type="entry name" value="BETA-LACTAMASE-RELATED DOMAIN-CONTAINING PROTEIN"/>
    <property type="match status" value="1"/>
</dbReference>
<accession>A0ABT7A1Z3</accession>
<feature type="compositionally biased region" description="Basic and acidic residues" evidence="1">
    <location>
        <begin position="55"/>
        <end position="69"/>
    </location>
</feature>
<dbReference type="Proteomes" id="UP001214441">
    <property type="component" value="Unassembled WGS sequence"/>
</dbReference>
<feature type="signal peptide" evidence="2">
    <location>
        <begin position="1"/>
        <end position="28"/>
    </location>
</feature>
<protein>
    <submittedName>
        <fullName evidence="4">Serine hydrolase domain-containing protein</fullName>
        <ecNumber evidence="4">3.1.1.103</ecNumber>
    </submittedName>
</protein>
<proteinExistence type="predicted"/>
<evidence type="ECO:0000256" key="1">
    <source>
        <dbReference type="SAM" id="MobiDB-lite"/>
    </source>
</evidence>
<feature type="domain" description="Beta-lactamase-related" evidence="3">
    <location>
        <begin position="83"/>
        <end position="390"/>
    </location>
</feature>
<dbReference type="InterPro" id="IPR050491">
    <property type="entry name" value="AmpC-like"/>
</dbReference>
<name>A0ABT7A1Z3_9ACTN</name>
<reference evidence="4 5" key="1">
    <citation type="submission" date="2023-05" db="EMBL/GenBank/DDBJ databases">
        <title>Streptantibioticus silvisoli sp. nov., acidotolerant actinomycetes 1 from pine litter.</title>
        <authorList>
            <person name="Swiecimska M."/>
            <person name="Golinska P."/>
            <person name="Sangal V."/>
            <person name="Wachnowicz B."/>
            <person name="Goodfellow M."/>
        </authorList>
    </citation>
    <scope>NUCLEOTIDE SEQUENCE [LARGE SCALE GENOMIC DNA]</scope>
    <source>
        <strain evidence="4 5">DSM 42109</strain>
    </source>
</reference>
<feature type="region of interest" description="Disordered" evidence="1">
    <location>
        <begin position="33"/>
        <end position="69"/>
    </location>
</feature>
<dbReference type="PANTHER" id="PTHR46825">
    <property type="entry name" value="D-ALANYL-D-ALANINE-CARBOXYPEPTIDASE/ENDOPEPTIDASE AMPH"/>
    <property type="match status" value="1"/>
</dbReference>
<evidence type="ECO:0000313" key="4">
    <source>
        <dbReference type="EMBL" id="MDJ1135084.1"/>
    </source>
</evidence>
<dbReference type="InterPro" id="IPR012338">
    <property type="entry name" value="Beta-lactam/transpept-like"/>
</dbReference>
<feature type="compositionally biased region" description="Low complexity" evidence="1">
    <location>
        <begin position="37"/>
        <end position="46"/>
    </location>
</feature>
<dbReference type="EC" id="3.1.1.103" evidence="4"/>
<gene>
    <name evidence="4" type="ORF">NMN56_024610</name>
</gene>
<comment type="caution">
    <text evidence="4">The sequence shown here is derived from an EMBL/GenBank/DDBJ whole genome shotgun (WGS) entry which is preliminary data.</text>
</comment>
<dbReference type="Gene3D" id="3.40.710.10">
    <property type="entry name" value="DD-peptidase/beta-lactamase superfamily"/>
    <property type="match status" value="1"/>
</dbReference>
<dbReference type="EMBL" id="JANCPR020000026">
    <property type="protein sequence ID" value="MDJ1135084.1"/>
    <property type="molecule type" value="Genomic_DNA"/>
</dbReference>
<dbReference type="RefSeq" id="WP_274043304.1">
    <property type="nucleotide sequence ID" value="NZ_JANCPR020000026.1"/>
</dbReference>
<keyword evidence="5" id="KW-1185">Reference proteome</keyword>
<dbReference type="InterPro" id="IPR001466">
    <property type="entry name" value="Beta-lactam-related"/>
</dbReference>
<evidence type="ECO:0000256" key="2">
    <source>
        <dbReference type="SAM" id="SignalP"/>
    </source>
</evidence>
<dbReference type="PROSITE" id="PS51257">
    <property type="entry name" value="PROKAR_LIPOPROTEIN"/>
    <property type="match status" value="1"/>
</dbReference>
<evidence type="ECO:0000313" key="5">
    <source>
        <dbReference type="Proteomes" id="UP001214441"/>
    </source>
</evidence>
<sequence>MDLSCRSRRRTGTSAMAFAALLTLSLLGGCADQRATESPAEPPAAGAGAGASEGAGERKKEGKAQKESVADYLRRTLPKGASGTVIAARGDHLAYCGGFGTADRAAGTPASCHTVYDVMSITKQFTSAAILKLEVMGRLRVSDPIDRFLGPIPEDKKNITIKHLLTHTSGLAESLGDDYDPVTRNELVRRALTSKLRSAPGKEFHYSNTAYSMLAAIVENASGEGYEPFLAQHLFAPAGMKHTGYVLPRWPRRRIAVEYDNQGRSQGRPVDHPWAIDGPYWNLRGNGGMLSTAHDMLRWHRALSDNSVLPARARRQLFAPRIRVPETDDSYGYGWNIRDTTGERLAWHDGGNGWSLALLARSLRDGVLVYWVSNHAYQKGKWNLEDQAQALTLGIADRVRGGSR</sequence>
<organism evidence="4 5">
    <name type="scientific">Streptomyces iconiensis</name>
    <dbReference type="NCBI Taxonomy" id="1384038"/>
    <lineage>
        <taxon>Bacteria</taxon>
        <taxon>Bacillati</taxon>
        <taxon>Actinomycetota</taxon>
        <taxon>Actinomycetes</taxon>
        <taxon>Kitasatosporales</taxon>
        <taxon>Streptomycetaceae</taxon>
        <taxon>Streptomyces</taxon>
    </lineage>
</organism>
<keyword evidence="2" id="KW-0732">Signal</keyword>
<evidence type="ECO:0000259" key="3">
    <source>
        <dbReference type="Pfam" id="PF00144"/>
    </source>
</evidence>
<feature type="chain" id="PRO_5047020475" evidence="2">
    <location>
        <begin position="29"/>
        <end position="404"/>
    </location>
</feature>
<dbReference type="SUPFAM" id="SSF56601">
    <property type="entry name" value="beta-lactamase/transpeptidase-like"/>
    <property type="match status" value="1"/>
</dbReference>
<dbReference type="Pfam" id="PF00144">
    <property type="entry name" value="Beta-lactamase"/>
    <property type="match status" value="1"/>
</dbReference>
<keyword evidence="4" id="KW-0378">Hydrolase</keyword>
<dbReference type="GO" id="GO:0016787">
    <property type="term" value="F:hydrolase activity"/>
    <property type="evidence" value="ECO:0007669"/>
    <property type="project" value="UniProtKB-KW"/>
</dbReference>